<evidence type="ECO:0000259" key="1">
    <source>
        <dbReference type="Pfam" id="PF11774"/>
    </source>
</evidence>
<dbReference type="RefSeq" id="WP_212554711.1">
    <property type="nucleotide sequence ID" value="NZ_JAGXOE010000057.1"/>
</dbReference>
<dbReference type="InterPro" id="IPR036625">
    <property type="entry name" value="E3-bd_dom_sf"/>
</dbReference>
<comment type="caution">
    <text evidence="2">The sequence shown here is derived from an EMBL/GenBank/DDBJ whole genome shotgun (WGS) entry which is preliminary data.</text>
</comment>
<dbReference type="Proteomes" id="UP000676853">
    <property type="component" value="Unassembled WGS sequence"/>
</dbReference>
<dbReference type="Pfam" id="PF11774">
    <property type="entry name" value="Lsr2"/>
    <property type="match status" value="1"/>
</dbReference>
<dbReference type="InterPro" id="IPR024412">
    <property type="entry name" value="Lsr2_dim_dom"/>
</dbReference>
<gene>
    <name evidence="2" type="ORF">KFZ73_18815</name>
</gene>
<accession>A0ABS5NIN2</accession>
<reference evidence="2 3" key="1">
    <citation type="submission" date="2021-04" db="EMBL/GenBank/DDBJ databases">
        <title>Whole genome sequence analysis of a thiophenic sulfur metabolizing bacteria.</title>
        <authorList>
            <person name="Akhtar N."/>
            <person name="Akram J."/>
            <person name="Aslam A."/>
        </authorList>
    </citation>
    <scope>NUCLEOTIDE SEQUENCE [LARGE SCALE GENOMIC DNA]</scope>
    <source>
        <strain evidence="2 3">3OW</strain>
    </source>
</reference>
<organism evidence="2 3">
    <name type="scientific">Tsukamurella paurometabola</name>
    <name type="common">Corynebacterium paurometabolum</name>
    <dbReference type="NCBI Taxonomy" id="2061"/>
    <lineage>
        <taxon>Bacteria</taxon>
        <taxon>Bacillati</taxon>
        <taxon>Actinomycetota</taxon>
        <taxon>Actinomycetes</taxon>
        <taxon>Mycobacteriales</taxon>
        <taxon>Tsukamurellaceae</taxon>
        <taxon>Tsukamurella</taxon>
    </lineage>
</organism>
<dbReference type="InterPro" id="IPR042261">
    <property type="entry name" value="Lsr2-like_dimerization"/>
</dbReference>
<name>A0ABS5NIN2_TSUPA</name>
<feature type="domain" description="Lsr2 dimerization" evidence="1">
    <location>
        <begin position="1"/>
        <end position="59"/>
    </location>
</feature>
<evidence type="ECO:0000313" key="3">
    <source>
        <dbReference type="Proteomes" id="UP000676853"/>
    </source>
</evidence>
<evidence type="ECO:0000313" key="2">
    <source>
        <dbReference type="EMBL" id="MBS4103283.1"/>
    </source>
</evidence>
<dbReference type="EMBL" id="JAGXOE010000057">
    <property type="protein sequence ID" value="MBS4103283.1"/>
    <property type="molecule type" value="Genomic_DNA"/>
</dbReference>
<dbReference type="Gene3D" id="4.10.320.10">
    <property type="entry name" value="E3-binding domain"/>
    <property type="match status" value="1"/>
</dbReference>
<dbReference type="Gene3D" id="3.30.60.230">
    <property type="entry name" value="Lsr2, dimerization domain"/>
    <property type="match status" value="1"/>
</dbReference>
<sequence length="108" mass="12189">MARKVTITLTDDTDDTQAADETVEFGLDGVNYEIDLSSKNAAKLRKNMEWVVSAARRQGGRKKYRTAAPRIANKTAEKREWLRANGYEVNDRGRLTIAQETAYAEAHQ</sequence>
<protein>
    <submittedName>
        <fullName evidence="2">Lsr2 family protein</fullName>
    </submittedName>
</protein>
<keyword evidence="3" id="KW-1185">Reference proteome</keyword>
<proteinExistence type="predicted"/>